<gene>
    <name evidence="2" type="ORF">ACFO5O_13800</name>
</gene>
<dbReference type="EMBL" id="JBHSGP010000014">
    <property type="protein sequence ID" value="MFC4723404.1"/>
    <property type="molecule type" value="Genomic_DNA"/>
</dbReference>
<organism evidence="2 3">
    <name type="scientific">Geojedonia litorea</name>
    <dbReference type="NCBI Taxonomy" id="1268269"/>
    <lineage>
        <taxon>Bacteria</taxon>
        <taxon>Pseudomonadati</taxon>
        <taxon>Bacteroidota</taxon>
        <taxon>Flavobacteriia</taxon>
        <taxon>Flavobacteriales</taxon>
        <taxon>Flavobacteriaceae</taxon>
        <taxon>Geojedonia</taxon>
    </lineage>
</organism>
<sequence>MSLAKSNQLDVVPQSTLEVVHRKPIGLLNSNYQNVVNTTLKSRSLDSLYGIRQRIKVNQYITPSMAGAVLKLALFMTALWYMFS</sequence>
<keyword evidence="1" id="KW-0812">Transmembrane</keyword>
<comment type="caution">
    <text evidence="2">The sequence shown here is derived from an EMBL/GenBank/DDBJ whole genome shotgun (WGS) entry which is preliminary data.</text>
</comment>
<evidence type="ECO:0000313" key="3">
    <source>
        <dbReference type="Proteomes" id="UP001595953"/>
    </source>
</evidence>
<keyword evidence="3" id="KW-1185">Reference proteome</keyword>
<name>A0ABV9N787_9FLAO</name>
<dbReference type="RefSeq" id="WP_387964754.1">
    <property type="nucleotide sequence ID" value="NZ_JBHSGP010000014.1"/>
</dbReference>
<keyword evidence="1" id="KW-1133">Transmembrane helix</keyword>
<evidence type="ECO:0000313" key="2">
    <source>
        <dbReference type="EMBL" id="MFC4723404.1"/>
    </source>
</evidence>
<proteinExistence type="predicted"/>
<reference evidence="3" key="1">
    <citation type="journal article" date="2019" name="Int. J. Syst. Evol. Microbiol.">
        <title>The Global Catalogue of Microorganisms (GCM) 10K type strain sequencing project: providing services to taxonomists for standard genome sequencing and annotation.</title>
        <authorList>
            <consortium name="The Broad Institute Genomics Platform"/>
            <consortium name="The Broad Institute Genome Sequencing Center for Infectious Disease"/>
            <person name="Wu L."/>
            <person name="Ma J."/>
        </authorList>
    </citation>
    <scope>NUCLEOTIDE SEQUENCE [LARGE SCALE GENOMIC DNA]</scope>
    <source>
        <strain evidence="3">CCUG 63682</strain>
    </source>
</reference>
<evidence type="ECO:0000256" key="1">
    <source>
        <dbReference type="SAM" id="Phobius"/>
    </source>
</evidence>
<dbReference type="Proteomes" id="UP001595953">
    <property type="component" value="Unassembled WGS sequence"/>
</dbReference>
<accession>A0ABV9N787</accession>
<protein>
    <submittedName>
        <fullName evidence="2">Uncharacterized protein</fullName>
    </submittedName>
</protein>
<feature type="transmembrane region" description="Helical" evidence="1">
    <location>
        <begin position="60"/>
        <end position="83"/>
    </location>
</feature>
<keyword evidence="1" id="KW-0472">Membrane</keyword>